<feature type="domain" description="DUF6532" evidence="2">
    <location>
        <begin position="12"/>
        <end position="110"/>
    </location>
</feature>
<dbReference type="VEuPathDB" id="FungiDB:BD410DRAFT_801772"/>
<dbReference type="Pfam" id="PF20149">
    <property type="entry name" value="DUF6532"/>
    <property type="match status" value="1"/>
</dbReference>
<evidence type="ECO:0000313" key="4">
    <source>
        <dbReference type="Proteomes" id="UP000294933"/>
    </source>
</evidence>
<organism evidence="3 4">
    <name type="scientific">Rickenella mellea</name>
    <dbReference type="NCBI Taxonomy" id="50990"/>
    <lineage>
        <taxon>Eukaryota</taxon>
        <taxon>Fungi</taxon>
        <taxon>Dikarya</taxon>
        <taxon>Basidiomycota</taxon>
        <taxon>Agaricomycotina</taxon>
        <taxon>Agaricomycetes</taxon>
        <taxon>Hymenochaetales</taxon>
        <taxon>Rickenellaceae</taxon>
        <taxon>Rickenella</taxon>
    </lineage>
</organism>
<accession>A0A4Y7QCU3</accession>
<proteinExistence type="predicted"/>
<reference evidence="3 4" key="1">
    <citation type="submission" date="2018-06" db="EMBL/GenBank/DDBJ databases">
        <title>A transcriptomic atlas of mushroom development highlights an independent origin of complex multicellularity.</title>
        <authorList>
            <consortium name="DOE Joint Genome Institute"/>
            <person name="Krizsan K."/>
            <person name="Almasi E."/>
            <person name="Merenyi Z."/>
            <person name="Sahu N."/>
            <person name="Viragh M."/>
            <person name="Koszo T."/>
            <person name="Mondo S."/>
            <person name="Kiss B."/>
            <person name="Balint B."/>
            <person name="Kues U."/>
            <person name="Barry K."/>
            <person name="Hegedus J.C."/>
            <person name="Henrissat B."/>
            <person name="Johnson J."/>
            <person name="Lipzen A."/>
            <person name="Ohm R."/>
            <person name="Nagy I."/>
            <person name="Pangilinan J."/>
            <person name="Yan J."/>
            <person name="Xiong Y."/>
            <person name="Grigoriev I.V."/>
            <person name="Hibbett D.S."/>
            <person name="Nagy L.G."/>
        </authorList>
    </citation>
    <scope>NUCLEOTIDE SEQUENCE [LARGE SCALE GENOMIC DNA]</scope>
    <source>
        <strain evidence="3 4">SZMC22713</strain>
    </source>
</reference>
<feature type="compositionally biased region" description="Polar residues" evidence="1">
    <location>
        <begin position="153"/>
        <end position="170"/>
    </location>
</feature>
<gene>
    <name evidence="3" type="ORF">BD410DRAFT_801772</name>
</gene>
<dbReference type="Proteomes" id="UP000294933">
    <property type="component" value="Unassembled WGS sequence"/>
</dbReference>
<evidence type="ECO:0000313" key="3">
    <source>
        <dbReference type="EMBL" id="TDL25081.1"/>
    </source>
</evidence>
<protein>
    <recommendedName>
        <fullName evidence="2">DUF6532 domain-containing protein</fullName>
    </recommendedName>
</protein>
<feature type="region of interest" description="Disordered" evidence="1">
    <location>
        <begin position="118"/>
        <end position="170"/>
    </location>
</feature>
<keyword evidence="4" id="KW-1185">Reference proteome</keyword>
<dbReference type="EMBL" id="ML170165">
    <property type="protein sequence ID" value="TDL25081.1"/>
    <property type="molecule type" value="Genomic_DNA"/>
</dbReference>
<name>A0A4Y7QCU3_9AGAM</name>
<dbReference type="InterPro" id="IPR045341">
    <property type="entry name" value="DUF6532"/>
</dbReference>
<evidence type="ECO:0000259" key="2">
    <source>
        <dbReference type="Pfam" id="PF20149"/>
    </source>
</evidence>
<dbReference type="AlphaFoldDB" id="A0A4Y7QCU3"/>
<sequence length="170" mass="19647">MKLPRRRARYDSDKNYSDLLVDIVGERGSQMRGEVKTKAQAKVQSHYGLEGTKSEIESKVKKLLDRSTFIFGDVEMFLLESQFISLPQVNENYLKRRNRLRTKAVRKVMREDNWLSLSGKNSRDRRKSGAEVDQTGDGLDWRWTEAETEQTEQRSSGQSGDQVDSPTRQS</sequence>
<dbReference type="OrthoDB" id="3257342at2759"/>
<evidence type="ECO:0000256" key="1">
    <source>
        <dbReference type="SAM" id="MobiDB-lite"/>
    </source>
</evidence>